<reference evidence="1" key="1">
    <citation type="submission" date="2014-09" db="EMBL/GenBank/DDBJ databases">
        <authorList>
            <person name="Magalhaes I.L.F."/>
            <person name="Oliveira U."/>
            <person name="Santos F.R."/>
            <person name="Vidigal T.H.D.A."/>
            <person name="Brescovit A.D."/>
            <person name="Santos A.J."/>
        </authorList>
    </citation>
    <scope>NUCLEOTIDE SEQUENCE</scope>
    <source>
        <tissue evidence="1">Shoot tissue taken approximately 20 cm above the soil surface</tissue>
    </source>
</reference>
<accession>A0A0A9DLR9</accession>
<sequence length="81" mass="9222">MWVYLVDGTLLRNGSLETWSALWLALLKPNSDGCCEISHRSTLEATIIMKLELLITPLGEKLRLVSQYPSCKWLHPRNTVP</sequence>
<name>A0A0A9DLR9_ARUDO</name>
<dbReference type="AlphaFoldDB" id="A0A0A9DLR9"/>
<organism evidence="1">
    <name type="scientific">Arundo donax</name>
    <name type="common">Giant reed</name>
    <name type="synonym">Donax arundinaceus</name>
    <dbReference type="NCBI Taxonomy" id="35708"/>
    <lineage>
        <taxon>Eukaryota</taxon>
        <taxon>Viridiplantae</taxon>
        <taxon>Streptophyta</taxon>
        <taxon>Embryophyta</taxon>
        <taxon>Tracheophyta</taxon>
        <taxon>Spermatophyta</taxon>
        <taxon>Magnoliopsida</taxon>
        <taxon>Liliopsida</taxon>
        <taxon>Poales</taxon>
        <taxon>Poaceae</taxon>
        <taxon>PACMAD clade</taxon>
        <taxon>Arundinoideae</taxon>
        <taxon>Arundineae</taxon>
        <taxon>Arundo</taxon>
    </lineage>
</organism>
<proteinExistence type="predicted"/>
<protein>
    <submittedName>
        <fullName evidence="1">Uncharacterized protein</fullName>
    </submittedName>
</protein>
<dbReference type="EMBL" id="GBRH01209129">
    <property type="protein sequence ID" value="JAD88766.1"/>
    <property type="molecule type" value="Transcribed_RNA"/>
</dbReference>
<evidence type="ECO:0000313" key="1">
    <source>
        <dbReference type="EMBL" id="JAD88766.1"/>
    </source>
</evidence>
<reference evidence="1" key="2">
    <citation type="journal article" date="2015" name="Data Brief">
        <title>Shoot transcriptome of the giant reed, Arundo donax.</title>
        <authorList>
            <person name="Barrero R.A."/>
            <person name="Guerrero F.D."/>
            <person name="Moolhuijzen P."/>
            <person name="Goolsby J.A."/>
            <person name="Tidwell J."/>
            <person name="Bellgard S.E."/>
            <person name="Bellgard M.I."/>
        </authorList>
    </citation>
    <scope>NUCLEOTIDE SEQUENCE</scope>
    <source>
        <tissue evidence="1">Shoot tissue taken approximately 20 cm above the soil surface</tissue>
    </source>
</reference>